<evidence type="ECO:0000313" key="10">
    <source>
        <dbReference type="EMBL" id="RIE13123.1"/>
    </source>
</evidence>
<feature type="compositionally biased region" description="Basic and acidic residues" evidence="6">
    <location>
        <begin position="20"/>
        <end position="29"/>
    </location>
</feature>
<dbReference type="InterPro" id="IPR052027">
    <property type="entry name" value="PspC"/>
</dbReference>
<dbReference type="InterPro" id="IPR007168">
    <property type="entry name" value="Phageshock_PspC_N"/>
</dbReference>
<dbReference type="EMBL" id="QXIX01000048">
    <property type="protein sequence ID" value="RIE13123.1"/>
    <property type="molecule type" value="Genomic_DNA"/>
</dbReference>
<feature type="region of interest" description="Disordered" evidence="6">
    <location>
        <begin position="1"/>
        <end position="38"/>
    </location>
</feature>
<evidence type="ECO:0000256" key="7">
    <source>
        <dbReference type="SAM" id="Phobius"/>
    </source>
</evidence>
<gene>
    <name evidence="10" type="ORF">SMC2_06090</name>
    <name evidence="9" type="ORF">SMC3_05720</name>
</gene>
<evidence type="ECO:0000256" key="2">
    <source>
        <dbReference type="ARBA" id="ARBA00022475"/>
    </source>
</evidence>
<evidence type="ECO:0000259" key="8">
    <source>
        <dbReference type="Pfam" id="PF04024"/>
    </source>
</evidence>
<evidence type="ECO:0000256" key="5">
    <source>
        <dbReference type="ARBA" id="ARBA00023136"/>
    </source>
</evidence>
<evidence type="ECO:0000313" key="9">
    <source>
        <dbReference type="EMBL" id="RIE13080.1"/>
    </source>
</evidence>
<evidence type="ECO:0000313" key="12">
    <source>
        <dbReference type="Proteomes" id="UP000266042"/>
    </source>
</evidence>
<dbReference type="Proteomes" id="UP000265724">
    <property type="component" value="Unassembled WGS sequence"/>
</dbReference>
<accession>A0A398DEF3</accession>
<dbReference type="AlphaFoldDB" id="A0A398DEF3"/>
<dbReference type="PANTHER" id="PTHR33885:SF3">
    <property type="entry name" value="PHAGE SHOCK PROTEIN C"/>
    <property type="match status" value="1"/>
</dbReference>
<dbReference type="EMBL" id="QXIW01000027">
    <property type="protein sequence ID" value="RIE13080.1"/>
    <property type="molecule type" value="Genomic_DNA"/>
</dbReference>
<keyword evidence="4 7" id="KW-1133">Transmembrane helix</keyword>
<dbReference type="Pfam" id="PF04024">
    <property type="entry name" value="PspC"/>
    <property type="match status" value="1"/>
</dbReference>
<evidence type="ECO:0000256" key="3">
    <source>
        <dbReference type="ARBA" id="ARBA00022692"/>
    </source>
</evidence>
<evidence type="ECO:0000256" key="1">
    <source>
        <dbReference type="ARBA" id="ARBA00004162"/>
    </source>
</evidence>
<feature type="transmembrane region" description="Helical" evidence="7">
    <location>
        <begin position="74"/>
        <end position="97"/>
    </location>
</feature>
<evidence type="ECO:0000256" key="4">
    <source>
        <dbReference type="ARBA" id="ARBA00022989"/>
    </source>
</evidence>
<dbReference type="Proteomes" id="UP000266042">
    <property type="component" value="Unassembled WGS sequence"/>
</dbReference>
<keyword evidence="3 7" id="KW-0812">Transmembrane</keyword>
<evidence type="ECO:0000313" key="11">
    <source>
        <dbReference type="Proteomes" id="UP000265724"/>
    </source>
</evidence>
<reference evidence="11 12" key="1">
    <citation type="submission" date="2018-09" db="EMBL/GenBank/DDBJ databases">
        <title>Discovery and Ecogenomic Context for Candidatus Cryosericales, a Global Caldiserica Order Active in Thawing Permafrost.</title>
        <authorList>
            <person name="Martinez M.A."/>
            <person name="Woodcroft B.J."/>
            <person name="Ignacio Espinoza J.C."/>
            <person name="Zayed A."/>
            <person name="Singleton C.M."/>
            <person name="Boyd J."/>
            <person name="Li Y.-F."/>
            <person name="Purvine S."/>
            <person name="Maughan H."/>
            <person name="Hodgkins S.B."/>
            <person name="Anderson D."/>
            <person name="Sederholm M."/>
            <person name="Temperton B."/>
            <person name="Saleska S.R."/>
            <person name="Tyson G.W."/>
            <person name="Rich V.I."/>
        </authorList>
    </citation>
    <scope>NUCLEOTIDE SEQUENCE [LARGE SCALE GENOMIC DNA]</scope>
    <source>
        <strain evidence="10 11">SMC2</strain>
        <strain evidence="9 12">SMC3</strain>
    </source>
</reference>
<name>A0A398DEF3_9BACT</name>
<dbReference type="GO" id="GO:0005886">
    <property type="term" value="C:plasma membrane"/>
    <property type="evidence" value="ECO:0007669"/>
    <property type="project" value="UniProtKB-SubCell"/>
</dbReference>
<protein>
    <submittedName>
        <fullName evidence="9">PspC domain-containing protein</fullName>
    </submittedName>
</protein>
<feature type="domain" description="Phage shock protein PspC N-terminal" evidence="8">
    <location>
        <begin position="43"/>
        <end position="99"/>
    </location>
</feature>
<comment type="subcellular location">
    <subcellularLocation>
        <location evidence="1">Cell membrane</location>
        <topology evidence="1">Single-pass membrane protein</topology>
    </subcellularLocation>
</comment>
<sequence length="103" mass="11233">MCGTCAPAQPSVASGEQEPIQDKWQHPQAERSVSSGVGYDSSRRLYRSRRNQVIGGVAAGVAEYFDIDPTIVRIAWALLGMAWGTGVLVYLICWLVIPLNPTQ</sequence>
<dbReference type="PANTHER" id="PTHR33885">
    <property type="entry name" value="PHAGE SHOCK PROTEIN C"/>
    <property type="match status" value="1"/>
</dbReference>
<keyword evidence="11" id="KW-1185">Reference proteome</keyword>
<evidence type="ECO:0000256" key="6">
    <source>
        <dbReference type="SAM" id="MobiDB-lite"/>
    </source>
</evidence>
<keyword evidence="5 7" id="KW-0472">Membrane</keyword>
<proteinExistence type="predicted"/>
<organism evidence="9 12">
    <name type="scientific">Candidatus Cryosericum hinesii</name>
    <dbReference type="NCBI Taxonomy" id="2290915"/>
    <lineage>
        <taxon>Bacteria</taxon>
        <taxon>Pseudomonadati</taxon>
        <taxon>Caldisericota/Cryosericota group</taxon>
        <taxon>Candidatus Cryosericota</taxon>
        <taxon>Candidatus Cryosericia</taxon>
        <taxon>Candidatus Cryosericales</taxon>
        <taxon>Candidatus Cryosericaceae</taxon>
        <taxon>Candidatus Cryosericum</taxon>
    </lineage>
</organism>
<keyword evidence="2" id="KW-1003">Cell membrane</keyword>
<comment type="caution">
    <text evidence="9">The sequence shown here is derived from an EMBL/GenBank/DDBJ whole genome shotgun (WGS) entry which is preliminary data.</text>
</comment>